<feature type="compositionally biased region" description="Basic and acidic residues" evidence="1">
    <location>
        <begin position="85"/>
        <end position="94"/>
    </location>
</feature>
<protein>
    <submittedName>
        <fullName evidence="2">Uncharacterized protein</fullName>
    </submittedName>
</protein>
<name>A0A0E0CN44_9ORYZ</name>
<feature type="compositionally biased region" description="Low complexity" evidence="1">
    <location>
        <begin position="58"/>
        <end position="68"/>
    </location>
</feature>
<dbReference type="AlphaFoldDB" id="A0A0E0CN44"/>
<proteinExistence type="predicted"/>
<reference evidence="2" key="1">
    <citation type="submission" date="2015-04" db="UniProtKB">
        <authorList>
            <consortium name="EnsemblPlants"/>
        </authorList>
    </citation>
    <scope>IDENTIFICATION</scope>
</reference>
<evidence type="ECO:0000313" key="3">
    <source>
        <dbReference type="Proteomes" id="UP000008021"/>
    </source>
</evidence>
<feature type="compositionally biased region" description="Basic residues" evidence="1">
    <location>
        <begin position="23"/>
        <end position="47"/>
    </location>
</feature>
<dbReference type="HOGENOM" id="CLU_1196500_0_0_1"/>
<keyword evidence="3" id="KW-1185">Reference proteome</keyword>
<reference evidence="2" key="2">
    <citation type="submission" date="2018-05" db="EMBL/GenBank/DDBJ databases">
        <title>OmerRS3 (Oryza meridionalis Reference Sequence Version 3).</title>
        <authorList>
            <person name="Zhang J."/>
            <person name="Kudrna D."/>
            <person name="Lee S."/>
            <person name="Talag J."/>
            <person name="Welchert J."/>
            <person name="Wing R.A."/>
        </authorList>
    </citation>
    <scope>NUCLEOTIDE SEQUENCE [LARGE SCALE GENOMIC DNA]</scope>
    <source>
        <strain evidence="2">cv. OR44</strain>
    </source>
</reference>
<sequence length="232" mass="25904">MSPPPPPPAPAPRAAAHRVLPCNRRRRRSRSRSTSRIGHRRPRRHGRPGFLLPPLPRAPMLLRRGAQLGRRAREREEALAWTPEGRGEAVVVRRPERKTKGVELSGRRRRARRRVGLNAAPRRSSACTPDGGGGGGGIPRRRPRQRASGPRSTGSTRGAPGPSDQAQQPRWANPTDEMRPLGQKTEALGWFYYFLCPTSHLLLHAKAWLRSPTFASQPQQFTSHKRSGIAER</sequence>
<dbReference type="EnsemblPlants" id="OMERI02G22970.2">
    <property type="protein sequence ID" value="OMERI02G22970.2"/>
    <property type="gene ID" value="OMERI02G22970"/>
</dbReference>
<evidence type="ECO:0000256" key="1">
    <source>
        <dbReference type="SAM" id="MobiDB-lite"/>
    </source>
</evidence>
<dbReference type="Proteomes" id="UP000008021">
    <property type="component" value="Chromosome 2"/>
</dbReference>
<feature type="region of interest" description="Disordered" evidence="1">
    <location>
        <begin position="75"/>
        <end position="94"/>
    </location>
</feature>
<accession>A0A0E0CN44</accession>
<organism evidence="2">
    <name type="scientific">Oryza meridionalis</name>
    <dbReference type="NCBI Taxonomy" id="40149"/>
    <lineage>
        <taxon>Eukaryota</taxon>
        <taxon>Viridiplantae</taxon>
        <taxon>Streptophyta</taxon>
        <taxon>Embryophyta</taxon>
        <taxon>Tracheophyta</taxon>
        <taxon>Spermatophyta</taxon>
        <taxon>Magnoliopsida</taxon>
        <taxon>Liliopsida</taxon>
        <taxon>Poales</taxon>
        <taxon>Poaceae</taxon>
        <taxon>BOP clade</taxon>
        <taxon>Oryzoideae</taxon>
        <taxon>Oryzeae</taxon>
        <taxon>Oryzinae</taxon>
        <taxon>Oryza</taxon>
    </lineage>
</organism>
<feature type="region of interest" description="Disordered" evidence="1">
    <location>
        <begin position="1"/>
        <end position="68"/>
    </location>
</feature>
<feature type="region of interest" description="Disordered" evidence="1">
    <location>
        <begin position="99"/>
        <end position="179"/>
    </location>
</feature>
<evidence type="ECO:0000313" key="2">
    <source>
        <dbReference type="EnsemblPlants" id="OMERI02G22970.2"/>
    </source>
</evidence>
<feature type="compositionally biased region" description="Pro residues" evidence="1">
    <location>
        <begin position="1"/>
        <end position="11"/>
    </location>
</feature>
<dbReference type="Gramene" id="OMERI02G22970.2">
    <property type="protein sequence ID" value="OMERI02G22970.2"/>
    <property type="gene ID" value="OMERI02G22970"/>
</dbReference>